<reference evidence="2" key="1">
    <citation type="submission" date="2023-07" db="EMBL/GenBank/DDBJ databases">
        <title>30 novel species of actinomycetes from the DSMZ collection.</title>
        <authorList>
            <person name="Nouioui I."/>
        </authorList>
    </citation>
    <scope>NUCLEOTIDE SEQUENCE [LARGE SCALE GENOMIC DNA]</scope>
    <source>
        <strain evidence="2">DSM 41979</strain>
    </source>
</reference>
<accession>A0ABU2R5I2</accession>
<organism evidence="1 2">
    <name type="scientific">Streptomyces evansiae</name>
    <dbReference type="NCBI Taxonomy" id="3075535"/>
    <lineage>
        <taxon>Bacteria</taxon>
        <taxon>Bacillati</taxon>
        <taxon>Actinomycetota</taxon>
        <taxon>Actinomycetes</taxon>
        <taxon>Kitasatosporales</taxon>
        <taxon>Streptomycetaceae</taxon>
        <taxon>Streptomyces</taxon>
    </lineage>
</organism>
<dbReference type="RefSeq" id="WP_010267316.1">
    <property type="nucleotide sequence ID" value="NZ_JAVRET010000064.1"/>
</dbReference>
<evidence type="ECO:0000313" key="2">
    <source>
        <dbReference type="Proteomes" id="UP001183610"/>
    </source>
</evidence>
<dbReference type="EMBL" id="JAVRET010000064">
    <property type="protein sequence ID" value="MDT0411958.1"/>
    <property type="molecule type" value="Genomic_DNA"/>
</dbReference>
<sequence length="50" mass="5225">MGLSATAFAETVAAVREWDAGRGRPAPEAGFGYTAEREAELLAAGDTRAR</sequence>
<gene>
    <name evidence="1" type="ORF">RM698_23280</name>
</gene>
<protein>
    <submittedName>
        <fullName evidence="1">Uncharacterized protein</fullName>
    </submittedName>
</protein>
<evidence type="ECO:0000313" key="1">
    <source>
        <dbReference type="EMBL" id="MDT0411958.1"/>
    </source>
</evidence>
<comment type="caution">
    <text evidence="1">The sequence shown here is derived from an EMBL/GenBank/DDBJ whole genome shotgun (WGS) entry which is preliminary data.</text>
</comment>
<name>A0ABU2R5I2_9ACTN</name>
<dbReference type="Proteomes" id="UP001183610">
    <property type="component" value="Unassembled WGS sequence"/>
</dbReference>
<proteinExistence type="predicted"/>
<keyword evidence="2" id="KW-1185">Reference proteome</keyword>